<dbReference type="AlphaFoldDB" id="A0A438CDF8"/>
<evidence type="ECO:0000313" key="2">
    <source>
        <dbReference type="Proteomes" id="UP000288805"/>
    </source>
</evidence>
<sequence length="120" mass="13938">MQLLWMDKGLNPINLYELRLKVEVLEIQTKQKSLLQELCIPSATPLLWCDNQSATHLSANLVFQSISKHIELDLHFIRDNVQKELNIDYLPSCDQLADIFTKHLPSSQFLTFWDKLLVTS</sequence>
<proteinExistence type="predicted"/>
<comment type="caution">
    <text evidence="1">The sequence shown here is derived from an EMBL/GenBank/DDBJ whole genome shotgun (WGS) entry which is preliminary data.</text>
</comment>
<organism evidence="1 2">
    <name type="scientific">Vitis vinifera</name>
    <name type="common">Grape</name>
    <dbReference type="NCBI Taxonomy" id="29760"/>
    <lineage>
        <taxon>Eukaryota</taxon>
        <taxon>Viridiplantae</taxon>
        <taxon>Streptophyta</taxon>
        <taxon>Embryophyta</taxon>
        <taxon>Tracheophyta</taxon>
        <taxon>Spermatophyta</taxon>
        <taxon>Magnoliopsida</taxon>
        <taxon>eudicotyledons</taxon>
        <taxon>Gunneridae</taxon>
        <taxon>Pentapetalae</taxon>
        <taxon>rosids</taxon>
        <taxon>Vitales</taxon>
        <taxon>Vitaceae</taxon>
        <taxon>Viteae</taxon>
        <taxon>Vitis</taxon>
    </lineage>
</organism>
<dbReference type="Proteomes" id="UP000288805">
    <property type="component" value="Unassembled WGS sequence"/>
</dbReference>
<protein>
    <submittedName>
        <fullName evidence="1">Retrovirus-related Pol polyprotein from transposon RE1</fullName>
    </submittedName>
</protein>
<name>A0A438CDF8_VITVI</name>
<evidence type="ECO:0000313" key="1">
    <source>
        <dbReference type="EMBL" id="RVW21106.1"/>
    </source>
</evidence>
<gene>
    <name evidence="1" type="primary">RE1_2294</name>
    <name evidence="1" type="ORF">CK203_112697</name>
</gene>
<dbReference type="EMBL" id="QGNW01002313">
    <property type="protein sequence ID" value="RVW21106.1"/>
    <property type="molecule type" value="Genomic_DNA"/>
</dbReference>
<reference evidence="1 2" key="1">
    <citation type="journal article" date="2018" name="PLoS Genet.">
        <title>Population sequencing reveals clonal diversity and ancestral inbreeding in the grapevine cultivar Chardonnay.</title>
        <authorList>
            <person name="Roach M.J."/>
            <person name="Johnson D.L."/>
            <person name="Bohlmann J."/>
            <person name="van Vuuren H.J."/>
            <person name="Jones S.J."/>
            <person name="Pretorius I.S."/>
            <person name="Schmidt S.A."/>
            <person name="Borneman A.R."/>
        </authorList>
    </citation>
    <scope>NUCLEOTIDE SEQUENCE [LARGE SCALE GENOMIC DNA]</scope>
    <source>
        <strain evidence="2">cv. Chardonnay</strain>
        <tissue evidence="1">Leaf</tissue>
    </source>
</reference>
<dbReference type="CDD" id="cd09272">
    <property type="entry name" value="RNase_HI_RT_Ty1"/>
    <property type="match status" value="1"/>
</dbReference>
<accession>A0A438CDF8</accession>